<proteinExistence type="predicted"/>
<dbReference type="GO" id="GO:0003697">
    <property type="term" value="F:single-stranded DNA binding"/>
    <property type="evidence" value="ECO:0007669"/>
    <property type="project" value="InterPro"/>
</dbReference>
<dbReference type="AlphaFoldDB" id="A0A412RKR0"/>
<feature type="region of interest" description="Disordered" evidence="1">
    <location>
        <begin position="295"/>
        <end position="318"/>
    </location>
</feature>
<organism evidence="3 4">
    <name type="scientific">Agathobacter rectalis</name>
    <dbReference type="NCBI Taxonomy" id="39491"/>
    <lineage>
        <taxon>Bacteria</taxon>
        <taxon>Bacillati</taxon>
        <taxon>Bacillota</taxon>
        <taxon>Clostridia</taxon>
        <taxon>Lachnospirales</taxon>
        <taxon>Lachnospiraceae</taxon>
        <taxon>Agathobacter</taxon>
    </lineage>
</organism>
<evidence type="ECO:0000256" key="1">
    <source>
        <dbReference type="SAM" id="MobiDB-lite"/>
    </source>
</evidence>
<dbReference type="EMBL" id="QRXR01000015">
    <property type="protein sequence ID" value="RGU23071.1"/>
    <property type="molecule type" value="Genomic_DNA"/>
</dbReference>
<feature type="region of interest" description="Disordered" evidence="1">
    <location>
        <begin position="1"/>
        <end position="24"/>
    </location>
</feature>
<dbReference type="RefSeq" id="WP_117994195.1">
    <property type="nucleotide sequence ID" value="NZ_QRXR01000015.1"/>
</dbReference>
<dbReference type="InterPro" id="IPR013610">
    <property type="entry name" value="ArdC_N"/>
</dbReference>
<comment type="caution">
    <text evidence="3">The sequence shown here is derived from an EMBL/GenBank/DDBJ whole genome shotgun (WGS) entry which is preliminary data.</text>
</comment>
<dbReference type="Proteomes" id="UP000283765">
    <property type="component" value="Unassembled WGS sequence"/>
</dbReference>
<protein>
    <recommendedName>
        <fullName evidence="2">N-terminal domain-containing protein</fullName>
    </recommendedName>
</protein>
<name>A0A412RKR0_9FIRM</name>
<feature type="domain" description="N-terminal" evidence="2">
    <location>
        <begin position="33"/>
        <end position="117"/>
    </location>
</feature>
<sequence>MDLSKYLSSGDEPAVEEQQPRMSKEEYAALKKQEREEVWAEIDAKAQDVFKDGDSLKGFLDFMAQCKPQKTPNLLLLYSQNPEIRQVMTFEKVKEEGYSLRTGVHGYRFLVTQDYEKDGVIMQGTNIGKAYDISQIRMKPPVPPEPKDMETLMGALLTNPDVAVRIADNLPEGVQAQYIPRQRTIYVRNGMNEVTTFHAINRELACAAMDAHDGSYARQKVSPKAFCAAYVVAQKYGVDTSGFRFDKVCEMQGNGDKDSKELRAFIGDIRNAAYGISNHLNRNLGEQEQEFVADEFSVSEGSAKSGKGKKQPEKQPER</sequence>
<reference evidence="3 4" key="1">
    <citation type="submission" date="2018-08" db="EMBL/GenBank/DDBJ databases">
        <title>A genome reference for cultivated species of the human gut microbiota.</title>
        <authorList>
            <person name="Zou Y."/>
            <person name="Xue W."/>
            <person name="Luo G."/>
        </authorList>
    </citation>
    <scope>NUCLEOTIDE SEQUENCE [LARGE SCALE GENOMIC DNA]</scope>
    <source>
        <strain evidence="3 4">AF17-27</strain>
    </source>
</reference>
<dbReference type="Pfam" id="PF08401">
    <property type="entry name" value="ArdcN"/>
    <property type="match status" value="1"/>
</dbReference>
<evidence type="ECO:0000313" key="4">
    <source>
        <dbReference type="Proteomes" id="UP000283765"/>
    </source>
</evidence>
<gene>
    <name evidence="3" type="ORF">DWW89_10190</name>
</gene>
<evidence type="ECO:0000259" key="2">
    <source>
        <dbReference type="Pfam" id="PF08401"/>
    </source>
</evidence>
<accession>A0A412RKR0</accession>
<evidence type="ECO:0000313" key="3">
    <source>
        <dbReference type="EMBL" id="RGU23071.1"/>
    </source>
</evidence>